<feature type="signal peptide" evidence="1">
    <location>
        <begin position="1"/>
        <end position="28"/>
    </location>
</feature>
<sequence length="388" mass="41728">MNPRFAASWPRMACCGLLFLGFAGIAAAQGGKPTVHFAGIAYTGAADQAGTRAPYTQAAISSRGDLALNAQLLQALSDRPPANFMVEAGTLASLDGTGSAVAMAVAIDRETVVVEPLAGQYKLLFELAGQALFFDFEERQVLFSYPLTLQRIELLPEPPSEARKQQIAHDILFDGRASGLPLALAEELAGLTLPSASARRLQITSVHLPDALAQRLPASVDGDLIGHEFSKILAARLRLPLLPYQSGQAIAGAMSARFADGSVYNLSIPDADYTIALEISDFREKTLKQTPAFRQQLYGAFFDVRVEEPLSAQVFFDQPLRQGATKTIPASQDRVDTGAAYYETLLAGLSSLAVASAGENNDWAREQPGGRLFNKQLKSLKELIDQCR</sequence>
<dbReference type="RefSeq" id="WP_143814113.1">
    <property type="nucleotide sequence ID" value="NZ_FUXP01000001.1"/>
</dbReference>
<evidence type="ECO:0000313" key="3">
    <source>
        <dbReference type="Proteomes" id="UP000190061"/>
    </source>
</evidence>
<dbReference type="STRING" id="1122188.SAMN02745674_00818"/>
<proteinExistence type="predicted"/>
<reference evidence="2 3" key="1">
    <citation type="submission" date="2017-02" db="EMBL/GenBank/DDBJ databases">
        <authorList>
            <person name="Peterson S.W."/>
        </authorList>
    </citation>
    <scope>NUCLEOTIDE SEQUENCE [LARGE SCALE GENOMIC DNA]</scope>
    <source>
        <strain evidence="2 3">DSM 21749</strain>
    </source>
</reference>
<gene>
    <name evidence="2" type="ORF">SAMN02745674_00818</name>
</gene>
<dbReference type="Proteomes" id="UP000190061">
    <property type="component" value="Unassembled WGS sequence"/>
</dbReference>
<protein>
    <submittedName>
        <fullName evidence="2">Uncharacterized protein</fullName>
    </submittedName>
</protein>
<accession>A0A1T4NBU1</accession>
<organism evidence="2 3">
    <name type="scientific">Lysobacter spongiicola DSM 21749</name>
    <dbReference type="NCBI Taxonomy" id="1122188"/>
    <lineage>
        <taxon>Bacteria</taxon>
        <taxon>Pseudomonadati</taxon>
        <taxon>Pseudomonadota</taxon>
        <taxon>Gammaproteobacteria</taxon>
        <taxon>Lysobacterales</taxon>
        <taxon>Lysobacteraceae</taxon>
        <taxon>Novilysobacter</taxon>
    </lineage>
</organism>
<keyword evidence="1" id="KW-0732">Signal</keyword>
<keyword evidence="3" id="KW-1185">Reference proteome</keyword>
<dbReference type="OrthoDB" id="5441924at2"/>
<evidence type="ECO:0000313" key="2">
    <source>
        <dbReference type="EMBL" id="SJZ76575.1"/>
    </source>
</evidence>
<feature type="chain" id="PRO_5012933556" evidence="1">
    <location>
        <begin position="29"/>
        <end position="388"/>
    </location>
</feature>
<evidence type="ECO:0000256" key="1">
    <source>
        <dbReference type="SAM" id="SignalP"/>
    </source>
</evidence>
<dbReference type="AlphaFoldDB" id="A0A1T4NBU1"/>
<name>A0A1T4NBU1_9GAMM</name>
<dbReference type="EMBL" id="FUXP01000001">
    <property type="protein sequence ID" value="SJZ76575.1"/>
    <property type="molecule type" value="Genomic_DNA"/>
</dbReference>